<dbReference type="AlphaFoldDB" id="I0YIU6"/>
<sequence>MDAVGVSQIQMDTLEDILQAVSEDLDASVPYADILKGKGYRTPKAILAAGSADRLSSICGLLPGDADVIWEAAEGTKVRRSFPVEYGSGREGLHGRNYQTRRVATCEKLYQLVGDRGYLLIKAPPQSGKTSTLQLLMNWASKKDPYLRVVYINLADEMTGFQLNDVLRAQLGGTLDDIIKGGESVLLCVDEVQIAYQKQRSGSTDFWNQLKRLERGSSAGHDTRVVMAAAYGTKRSAADISEPDSPAATPVSFEYPDMVVGLLTASLDYLQEQLVNELKAPNAVNHNAWHKLTSRGFFSRLLHVRSIMKYEDVEKIPAAVALLRQLLWVDPLPVRFADGSAEAAAVYKLCRAGQVTLEESPADRLMFTSPLHRASFMHRHYSGTCTTSGQWTMVEWITRAVERMDPVILRKTESLGSDDKRLERCWQMELYRVILDVLPPGRVVSPDVGRTLGGRGFADLYISEPECIVLEATRDGKDMTKHLNRFLDPQKYQPLLEIGGVKLHAVVDFRSPGSANPRMQDEHLYNVLFSDDFSEAVICHMGARQQVVVAGAADEATRQAFAAAVQ</sequence>
<dbReference type="eggNOG" id="ENOG502S68H">
    <property type="taxonomic scope" value="Eukaryota"/>
</dbReference>
<dbReference type="EMBL" id="AGSI01000024">
    <property type="protein sequence ID" value="EIE18315.1"/>
    <property type="molecule type" value="Genomic_DNA"/>
</dbReference>
<reference evidence="1 2" key="1">
    <citation type="journal article" date="2012" name="Genome Biol.">
        <title>The genome of the polar eukaryotic microalga coccomyxa subellipsoidea reveals traits of cold adaptation.</title>
        <authorList>
            <person name="Blanc G."/>
            <person name="Agarkova I."/>
            <person name="Grimwood J."/>
            <person name="Kuo A."/>
            <person name="Brueggeman A."/>
            <person name="Dunigan D."/>
            <person name="Gurnon J."/>
            <person name="Ladunga I."/>
            <person name="Lindquist E."/>
            <person name="Lucas S."/>
            <person name="Pangilinan J."/>
            <person name="Proschold T."/>
            <person name="Salamov A."/>
            <person name="Schmutz J."/>
            <person name="Weeks D."/>
            <person name="Yamada T."/>
            <person name="Claverie J.M."/>
            <person name="Grigoriev I."/>
            <person name="Van Etten J."/>
            <person name="Lomsadze A."/>
            <person name="Borodovsky M."/>
        </authorList>
    </citation>
    <scope>NUCLEOTIDE SEQUENCE [LARGE SCALE GENOMIC DNA]</scope>
    <source>
        <strain evidence="1 2">C-169</strain>
    </source>
</reference>
<evidence type="ECO:0000313" key="2">
    <source>
        <dbReference type="Proteomes" id="UP000007264"/>
    </source>
</evidence>
<protein>
    <submittedName>
        <fullName evidence="1">Uncharacterized protein</fullName>
    </submittedName>
</protein>
<dbReference type="Proteomes" id="UP000007264">
    <property type="component" value="Unassembled WGS sequence"/>
</dbReference>
<accession>I0YIU6</accession>
<dbReference type="SUPFAM" id="SSF52540">
    <property type="entry name" value="P-loop containing nucleoside triphosphate hydrolases"/>
    <property type="match status" value="1"/>
</dbReference>
<gene>
    <name evidence="1" type="ORF">COCSUDRAFT_68290</name>
</gene>
<dbReference type="OrthoDB" id="2020764at2759"/>
<dbReference type="GeneID" id="17036381"/>
<dbReference type="RefSeq" id="XP_005642859.1">
    <property type="nucleotide sequence ID" value="XM_005642802.1"/>
</dbReference>
<dbReference type="KEGG" id="csl:COCSUDRAFT_68290"/>
<name>I0YIU6_COCSC</name>
<organism evidence="1 2">
    <name type="scientific">Coccomyxa subellipsoidea (strain C-169)</name>
    <name type="common">Green microalga</name>
    <dbReference type="NCBI Taxonomy" id="574566"/>
    <lineage>
        <taxon>Eukaryota</taxon>
        <taxon>Viridiplantae</taxon>
        <taxon>Chlorophyta</taxon>
        <taxon>core chlorophytes</taxon>
        <taxon>Trebouxiophyceae</taxon>
        <taxon>Trebouxiophyceae incertae sedis</taxon>
        <taxon>Coccomyxaceae</taxon>
        <taxon>Coccomyxa</taxon>
        <taxon>Coccomyxa subellipsoidea</taxon>
    </lineage>
</organism>
<proteinExistence type="predicted"/>
<comment type="caution">
    <text evidence="1">The sequence shown here is derived from an EMBL/GenBank/DDBJ whole genome shotgun (WGS) entry which is preliminary data.</text>
</comment>
<evidence type="ECO:0000313" key="1">
    <source>
        <dbReference type="EMBL" id="EIE18315.1"/>
    </source>
</evidence>
<keyword evidence="2" id="KW-1185">Reference proteome</keyword>
<dbReference type="InterPro" id="IPR027417">
    <property type="entry name" value="P-loop_NTPase"/>
</dbReference>